<evidence type="ECO:0000256" key="3">
    <source>
        <dbReference type="PIRSR" id="PIRSR600246-3"/>
    </source>
</evidence>
<protein>
    <submittedName>
        <fullName evidence="5">Isoaspartyl peptidase/L-asparaginase</fullName>
    </submittedName>
</protein>
<dbReference type="PANTHER" id="PTHR10188:SF6">
    <property type="entry name" value="N(4)-(BETA-N-ACETYLGLUCOSAMINYL)-L-ASPARAGINASE"/>
    <property type="match status" value="1"/>
</dbReference>
<feature type="binding site" evidence="2">
    <location>
        <begin position="244"/>
        <end position="247"/>
    </location>
    <ligand>
        <name>substrate</name>
    </ligand>
</feature>
<feature type="signal peptide" evidence="4">
    <location>
        <begin position="1"/>
        <end position="19"/>
    </location>
</feature>
<dbReference type="Pfam" id="PF01112">
    <property type="entry name" value="Asparaginase_2"/>
    <property type="match status" value="1"/>
</dbReference>
<dbReference type="GO" id="GO:0016811">
    <property type="term" value="F:hydrolase activity, acting on carbon-nitrogen (but not peptide) bonds, in linear amides"/>
    <property type="evidence" value="ECO:0007669"/>
    <property type="project" value="UniProtKB-ARBA"/>
</dbReference>
<accession>A0A518RG10</accession>
<gene>
    <name evidence="5" type="ORF">FPZ54_10420</name>
</gene>
<dbReference type="CDD" id="cd04701">
    <property type="entry name" value="Asparaginase_2"/>
    <property type="match status" value="1"/>
</dbReference>
<feature type="binding site" evidence="2">
    <location>
        <begin position="221"/>
        <end position="224"/>
    </location>
    <ligand>
        <name>substrate</name>
    </ligand>
</feature>
<feature type="chain" id="PRO_5022003779" evidence="4">
    <location>
        <begin position="20"/>
        <end position="356"/>
    </location>
</feature>
<reference evidence="5 6" key="1">
    <citation type="submission" date="2019-07" db="EMBL/GenBank/DDBJ databases">
        <title>Sphingomonas alkalisoli sp. nov., isolated from rhizosphere soil of Suaedae salsa.</title>
        <authorList>
            <person name="Zhang H."/>
            <person name="Xu L."/>
            <person name="Zhang J.-X."/>
            <person name="Sun J.-Q."/>
        </authorList>
    </citation>
    <scope>NUCLEOTIDE SEQUENCE [LARGE SCALE GENOMIC DNA]</scope>
    <source>
        <strain evidence="5 6">XS-10</strain>
    </source>
</reference>
<name>A0A518RG10_9SPHN</name>
<dbReference type="PANTHER" id="PTHR10188">
    <property type="entry name" value="L-ASPARAGINASE"/>
    <property type="match status" value="1"/>
</dbReference>
<evidence type="ECO:0000256" key="1">
    <source>
        <dbReference type="PIRSR" id="PIRSR600246-1"/>
    </source>
</evidence>
<dbReference type="AlphaFoldDB" id="A0A518RG10"/>
<sequence>MTRLIALIVSVTLALPALAQDKPKWTLVIHGGAGVIERSKMTSEREAAARKGLDAALEAGSKVLASGGSALDAVEAAVRLLEDDPNFNAGRGAVFTWEGTNELDASIMEGTERKAGAVAGVTRTRHPISLARMVMEDSPHVLLAGSGADRFSVEKGLEQVDPSWFATEERRQQLERFKARRTGALPDAMRFGTVGAVALDSKGRMAAATSTGGMTGKRWGRVGDAPIVGAGTYADDRACAVSATGDGEYFIRVGVAHEICTRMRVATPSNGVACPEETKEPDTVSSCTLRILLSPEQATGIADDVLSDVEDLGGSGGVIFIARGGAAGWSFNSAGMYRGAVSSDGKKVVAIYGDED</sequence>
<feature type="site" description="Cleavage; by autolysis" evidence="3">
    <location>
        <begin position="192"/>
        <end position="193"/>
    </location>
</feature>
<dbReference type="InterPro" id="IPR000246">
    <property type="entry name" value="Peptidase_T2"/>
</dbReference>
<evidence type="ECO:0000313" key="6">
    <source>
        <dbReference type="Proteomes" id="UP000318055"/>
    </source>
</evidence>
<evidence type="ECO:0000313" key="5">
    <source>
        <dbReference type="EMBL" id="QDX26397.1"/>
    </source>
</evidence>
<evidence type="ECO:0000256" key="4">
    <source>
        <dbReference type="SAM" id="SignalP"/>
    </source>
</evidence>
<organism evidence="5 6">
    <name type="scientific">Sphingomonas suaedae</name>
    <dbReference type="NCBI Taxonomy" id="2599297"/>
    <lineage>
        <taxon>Bacteria</taxon>
        <taxon>Pseudomonadati</taxon>
        <taxon>Pseudomonadota</taxon>
        <taxon>Alphaproteobacteria</taxon>
        <taxon>Sphingomonadales</taxon>
        <taxon>Sphingomonadaceae</taxon>
        <taxon>Sphingomonas</taxon>
    </lineage>
</organism>
<feature type="active site" description="Nucleophile" evidence="1">
    <location>
        <position position="193"/>
    </location>
</feature>
<dbReference type="EMBL" id="CP042239">
    <property type="protein sequence ID" value="QDX26397.1"/>
    <property type="molecule type" value="Genomic_DNA"/>
</dbReference>
<dbReference type="OrthoDB" id="9780217at2"/>
<keyword evidence="4" id="KW-0732">Signal</keyword>
<dbReference type="KEGG" id="ssua:FPZ54_10420"/>
<dbReference type="Proteomes" id="UP000318055">
    <property type="component" value="Chromosome"/>
</dbReference>
<keyword evidence="6" id="KW-1185">Reference proteome</keyword>
<dbReference type="InterPro" id="IPR029055">
    <property type="entry name" value="Ntn_hydrolases_N"/>
</dbReference>
<dbReference type="SUPFAM" id="SSF56235">
    <property type="entry name" value="N-terminal nucleophile aminohydrolases (Ntn hydrolases)"/>
    <property type="match status" value="1"/>
</dbReference>
<proteinExistence type="predicted"/>
<dbReference type="RefSeq" id="WP_145846987.1">
    <property type="nucleotide sequence ID" value="NZ_CP042239.1"/>
</dbReference>
<evidence type="ECO:0000256" key="2">
    <source>
        <dbReference type="PIRSR" id="PIRSR600246-2"/>
    </source>
</evidence>
<dbReference type="Gene3D" id="3.60.20.30">
    <property type="entry name" value="(Glycosyl)asparaginase"/>
    <property type="match status" value="1"/>
</dbReference>